<dbReference type="PANTHER" id="PTHR11915">
    <property type="entry name" value="SPECTRIN/FILAMIN RELATED CYTOSKELETAL PROTEIN"/>
    <property type="match status" value="1"/>
</dbReference>
<protein>
    <submittedName>
        <fullName evidence="2">Uncharacterized protein</fullName>
    </submittedName>
</protein>
<dbReference type="CDD" id="cd00176">
    <property type="entry name" value="SPEC"/>
    <property type="match status" value="1"/>
</dbReference>
<organism evidence="2 3">
    <name type="scientific">Cylicostephanus goldi</name>
    <name type="common">Nematode worm</name>
    <dbReference type="NCBI Taxonomy" id="71465"/>
    <lineage>
        <taxon>Eukaryota</taxon>
        <taxon>Metazoa</taxon>
        <taxon>Ecdysozoa</taxon>
        <taxon>Nematoda</taxon>
        <taxon>Chromadorea</taxon>
        <taxon>Rhabditida</taxon>
        <taxon>Rhabditina</taxon>
        <taxon>Rhabditomorpha</taxon>
        <taxon>Strongyloidea</taxon>
        <taxon>Strongylidae</taxon>
        <taxon>Cylicostephanus</taxon>
    </lineage>
</organism>
<dbReference type="Proteomes" id="UP000271889">
    <property type="component" value="Unassembled WGS sequence"/>
</dbReference>
<dbReference type="InterPro" id="IPR002017">
    <property type="entry name" value="Spectrin_repeat"/>
</dbReference>
<dbReference type="InterPro" id="IPR018159">
    <property type="entry name" value="Spectrin/alpha-actinin"/>
</dbReference>
<name>A0A3P6RM12_CYLGO</name>
<proteinExistence type="predicted"/>
<dbReference type="EMBL" id="UYRV01007853">
    <property type="protein sequence ID" value="VDK55025.1"/>
    <property type="molecule type" value="Genomic_DNA"/>
</dbReference>
<reference evidence="2 3" key="1">
    <citation type="submission" date="2018-11" db="EMBL/GenBank/DDBJ databases">
        <authorList>
            <consortium name="Pathogen Informatics"/>
        </authorList>
    </citation>
    <scope>NUCLEOTIDE SEQUENCE [LARGE SCALE GENOMIC DNA]</scope>
</reference>
<dbReference type="AlphaFoldDB" id="A0A3P6RM12"/>
<evidence type="ECO:0000313" key="2">
    <source>
        <dbReference type="EMBL" id="VDK55025.1"/>
    </source>
</evidence>
<sequence>MLAFCYRFFSRSAILQRLLAESARLKEAYPGGNAEHIAQQQVELAESWQDLLNAIEDRRDELRAARDMHRFNADVRDLLAWADITIADMQTEMQVNGLQQAEALQKEHSRLRGEIAARAPEFEKVARSGDAMIQRGHFDKVNIAKKVHQVTTALERLQSEWDLRESYLVQLVQWHALQQEANQILTLIASKRATLRQLAVGGSVADVEGQQKRLDTFAKALSTLDERTKALDRTANELIANNHMEKNNIEMSKKKVHDALSLLHNDVEQRHLLLNDAFMVATFDRDVADTEAWIDDKLKK</sequence>
<evidence type="ECO:0000256" key="1">
    <source>
        <dbReference type="ARBA" id="ARBA00022737"/>
    </source>
</evidence>
<keyword evidence="3" id="KW-1185">Reference proteome</keyword>
<keyword evidence="1" id="KW-0677">Repeat</keyword>
<dbReference type="OrthoDB" id="5831003at2759"/>
<evidence type="ECO:0000313" key="3">
    <source>
        <dbReference type="Proteomes" id="UP000271889"/>
    </source>
</evidence>
<dbReference type="SUPFAM" id="SSF46966">
    <property type="entry name" value="Spectrin repeat"/>
    <property type="match status" value="2"/>
</dbReference>
<dbReference type="SMART" id="SM00150">
    <property type="entry name" value="SPEC"/>
    <property type="match status" value="2"/>
</dbReference>
<accession>A0A3P6RM12</accession>
<gene>
    <name evidence="2" type="ORF">CGOC_LOCUS3178</name>
</gene>
<dbReference type="Pfam" id="PF00435">
    <property type="entry name" value="Spectrin"/>
    <property type="match status" value="2"/>
</dbReference>
<dbReference type="Gene3D" id="1.20.58.60">
    <property type="match status" value="2"/>
</dbReference>